<evidence type="ECO:0000313" key="2">
    <source>
        <dbReference type="EMBL" id="CBW73774.1"/>
    </source>
</evidence>
<keyword evidence="1" id="KW-1133">Transmembrane helix</keyword>
<name>E5ALA1_MYCRK</name>
<organism evidence="2 3">
    <name type="scientific">Mycetohabitans rhizoxinica (strain DSM 19002 / CIP 109453 / HKI 454)</name>
    <name type="common">Paraburkholderia rhizoxinica</name>
    <dbReference type="NCBI Taxonomy" id="882378"/>
    <lineage>
        <taxon>Bacteria</taxon>
        <taxon>Pseudomonadati</taxon>
        <taxon>Pseudomonadota</taxon>
        <taxon>Betaproteobacteria</taxon>
        <taxon>Burkholderiales</taxon>
        <taxon>Burkholderiaceae</taxon>
        <taxon>Mycetohabitans</taxon>
    </lineage>
</organism>
<proteinExistence type="predicted"/>
<keyword evidence="1" id="KW-0472">Membrane</keyword>
<feature type="transmembrane region" description="Helical" evidence="1">
    <location>
        <begin position="12"/>
        <end position="31"/>
    </location>
</feature>
<gene>
    <name evidence="2" type="ordered locus">RBRH_01966</name>
</gene>
<dbReference type="HOGENOM" id="CLU_181383_2_0_4"/>
<accession>E5ALA1</accession>
<feature type="transmembrane region" description="Helical" evidence="1">
    <location>
        <begin position="51"/>
        <end position="69"/>
    </location>
</feature>
<dbReference type="STRING" id="882378.RBRH_01966"/>
<reference evidence="2 3" key="1">
    <citation type="journal article" date="2011" name="J. Bacteriol.">
        <title>Complete genome sequence of Burkholderia rhizoxinica, an endosymbiont of Rhizopus microsporus.</title>
        <authorList>
            <person name="Lackner G."/>
            <person name="Moebius N."/>
            <person name="Partida-Martinez L."/>
            <person name="Hertweck C."/>
        </authorList>
    </citation>
    <scope>NUCLEOTIDE SEQUENCE [LARGE SCALE GENOMIC DNA]</scope>
    <source>
        <strain evidence="3">DSM 19002 / CIP 109453 / HKI 454</strain>
    </source>
</reference>
<dbReference type="Proteomes" id="UP000007437">
    <property type="component" value="Chromosome"/>
</dbReference>
<keyword evidence="1" id="KW-0812">Transmembrane</keyword>
<dbReference type="eggNOG" id="ENOG5033CJ3">
    <property type="taxonomic scope" value="Bacteria"/>
</dbReference>
<dbReference type="InterPro" id="IPR021320">
    <property type="entry name" value="DUF2905"/>
</dbReference>
<protein>
    <submittedName>
        <fullName evidence="2">Hypothetical membrane spanning protein</fullName>
    </submittedName>
</protein>
<dbReference type="EMBL" id="FR687359">
    <property type="protein sequence ID" value="CBW73774.1"/>
    <property type="molecule type" value="Genomic_DNA"/>
</dbReference>
<evidence type="ECO:0000313" key="3">
    <source>
        <dbReference type="Proteomes" id="UP000007437"/>
    </source>
</evidence>
<sequence>MTPEAGLSMFRWLLTTFIATAILSASWPWLARLGIGRLPGDFTLSWRDRRLPLPFMSTLLLTLLGSLLVRLL</sequence>
<evidence type="ECO:0000256" key="1">
    <source>
        <dbReference type="SAM" id="Phobius"/>
    </source>
</evidence>
<dbReference type="Pfam" id="PF11146">
    <property type="entry name" value="DUF2905"/>
    <property type="match status" value="1"/>
</dbReference>
<dbReference type="KEGG" id="brh:RBRH_01966"/>
<dbReference type="AlphaFoldDB" id="E5ALA1"/>